<dbReference type="Gene3D" id="3.40.190.10">
    <property type="entry name" value="Periplasmic binding protein-like II"/>
    <property type="match status" value="1"/>
</dbReference>
<evidence type="ECO:0000313" key="2">
    <source>
        <dbReference type="EMBL" id="MDH1332761.1"/>
    </source>
</evidence>
<dbReference type="PANTHER" id="PTHR42928:SF5">
    <property type="entry name" value="BLR1237 PROTEIN"/>
    <property type="match status" value="1"/>
</dbReference>
<dbReference type="InterPro" id="IPR042100">
    <property type="entry name" value="Bug_dom1"/>
</dbReference>
<name>A0AA42TQV4_9BURK</name>
<protein>
    <submittedName>
        <fullName evidence="2">Tripartite tricarboxylate transporter substrate binding protein</fullName>
    </submittedName>
</protein>
<reference evidence="2" key="1">
    <citation type="submission" date="2022-09" db="EMBL/GenBank/DDBJ databases">
        <title>Intensive care unit water sources are persistently colonized with multi-drug resistant bacteria and are the site of extensive horizontal gene transfer of antibiotic resistance genes.</title>
        <authorList>
            <person name="Diorio-Toth L."/>
        </authorList>
    </citation>
    <scope>NUCLEOTIDE SEQUENCE</scope>
    <source>
        <strain evidence="2">GD03832</strain>
    </source>
</reference>
<sequence length="329" mass="34734">MASRFHYPRRRDLLALAGAMTMVGTPALSQAVWPGKPVRFVVAFPPGGLADVLMRLLVPQLSEALGQPVIIDNRSGASGNVAAVEVARNGSDGRTFLVNVTTLESVNPLMFERMPIQPAKDLQHVALLANTQLFLVTRPTLAPDTLAEFVAYAKANPGKLSYGSAGNGTTPHVGGELFKQAAGITAAHIPYRGAAPAIQSVMAGQVDYALVPGTVFPSVKAGKLKLLAVASRRRPSYAADVSTIEEAGFGKVYVDTPFAVYAPAAMPAAHVMRMNRELNRLLAQPVIKARFAEVGAEPMTLSPAELTAMVGEEAALFGPIVRTQGIKAD</sequence>
<dbReference type="Pfam" id="PF03401">
    <property type="entry name" value="TctC"/>
    <property type="match status" value="1"/>
</dbReference>
<dbReference type="InterPro" id="IPR005064">
    <property type="entry name" value="BUG"/>
</dbReference>
<evidence type="ECO:0000313" key="3">
    <source>
        <dbReference type="Proteomes" id="UP001161065"/>
    </source>
</evidence>
<dbReference type="PIRSF" id="PIRSF017082">
    <property type="entry name" value="YflP"/>
    <property type="match status" value="1"/>
</dbReference>
<dbReference type="AlphaFoldDB" id="A0AA42TQV4"/>
<comment type="similarity">
    <text evidence="1">Belongs to the UPF0065 (bug) family.</text>
</comment>
<comment type="caution">
    <text evidence="2">The sequence shown here is derived from an EMBL/GenBank/DDBJ whole genome shotgun (WGS) entry which is preliminary data.</text>
</comment>
<dbReference type="SUPFAM" id="SSF53850">
    <property type="entry name" value="Periplasmic binding protein-like II"/>
    <property type="match status" value="1"/>
</dbReference>
<accession>A0AA42TQV4</accession>
<dbReference type="EMBL" id="JAOCEK010000001">
    <property type="protein sequence ID" value="MDH1332761.1"/>
    <property type="molecule type" value="Genomic_DNA"/>
</dbReference>
<dbReference type="PANTHER" id="PTHR42928">
    <property type="entry name" value="TRICARBOXYLATE-BINDING PROTEIN"/>
    <property type="match status" value="1"/>
</dbReference>
<dbReference type="Gene3D" id="3.40.190.150">
    <property type="entry name" value="Bordetella uptake gene, domain 1"/>
    <property type="match status" value="1"/>
</dbReference>
<dbReference type="Proteomes" id="UP001161065">
    <property type="component" value="Unassembled WGS sequence"/>
</dbReference>
<gene>
    <name evidence="2" type="ORF">N5D63_01235</name>
</gene>
<dbReference type="CDD" id="cd07012">
    <property type="entry name" value="PBP2_Bug_TTT"/>
    <property type="match status" value="1"/>
</dbReference>
<evidence type="ECO:0000256" key="1">
    <source>
        <dbReference type="ARBA" id="ARBA00006987"/>
    </source>
</evidence>
<proteinExistence type="inferred from homology"/>
<dbReference type="RefSeq" id="WP_280006532.1">
    <property type="nucleotide sequence ID" value="NZ_JAOCEK010000001.1"/>
</dbReference>
<organism evidence="2 3">
    <name type="scientific">Comamonas thiooxydans</name>
    <dbReference type="NCBI Taxonomy" id="363952"/>
    <lineage>
        <taxon>Bacteria</taxon>
        <taxon>Pseudomonadati</taxon>
        <taxon>Pseudomonadota</taxon>
        <taxon>Betaproteobacteria</taxon>
        <taxon>Burkholderiales</taxon>
        <taxon>Comamonadaceae</taxon>
        <taxon>Comamonas</taxon>
    </lineage>
</organism>